<feature type="non-terminal residue" evidence="1">
    <location>
        <position position="1"/>
    </location>
</feature>
<accession>A0A166N420</accession>
<dbReference type="EMBL" id="KV417525">
    <property type="protein sequence ID" value="KZP24622.1"/>
    <property type="molecule type" value="Genomic_DNA"/>
</dbReference>
<dbReference type="Proteomes" id="UP000076532">
    <property type="component" value="Unassembled WGS sequence"/>
</dbReference>
<name>A0A166N420_9AGAM</name>
<reference evidence="1 2" key="1">
    <citation type="journal article" date="2016" name="Mol. Biol. Evol.">
        <title>Comparative Genomics of Early-Diverging Mushroom-Forming Fungi Provides Insights into the Origins of Lignocellulose Decay Capabilities.</title>
        <authorList>
            <person name="Nagy L.G."/>
            <person name="Riley R."/>
            <person name="Tritt A."/>
            <person name="Adam C."/>
            <person name="Daum C."/>
            <person name="Floudas D."/>
            <person name="Sun H."/>
            <person name="Yadav J.S."/>
            <person name="Pangilinan J."/>
            <person name="Larsson K.H."/>
            <person name="Matsuura K."/>
            <person name="Barry K."/>
            <person name="Labutti K."/>
            <person name="Kuo R."/>
            <person name="Ohm R.A."/>
            <person name="Bhattacharya S.S."/>
            <person name="Shirouzu T."/>
            <person name="Yoshinaga Y."/>
            <person name="Martin F.M."/>
            <person name="Grigoriev I.V."/>
            <person name="Hibbett D.S."/>
        </authorList>
    </citation>
    <scope>NUCLEOTIDE SEQUENCE [LARGE SCALE GENOMIC DNA]</scope>
    <source>
        <strain evidence="1 2">CBS 109695</strain>
    </source>
</reference>
<sequence>TIKRPARLSTAVTFRSLSSVPPSSCHGYFLTNTSNTQRSASTTVSFAGFRCVLVSPESSWSAARRIFTWLIMNPLQ</sequence>
<organism evidence="1 2">
    <name type="scientific">Athelia psychrophila</name>
    <dbReference type="NCBI Taxonomy" id="1759441"/>
    <lineage>
        <taxon>Eukaryota</taxon>
        <taxon>Fungi</taxon>
        <taxon>Dikarya</taxon>
        <taxon>Basidiomycota</taxon>
        <taxon>Agaricomycotina</taxon>
        <taxon>Agaricomycetes</taxon>
        <taxon>Agaricomycetidae</taxon>
        <taxon>Atheliales</taxon>
        <taxon>Atheliaceae</taxon>
        <taxon>Athelia</taxon>
    </lineage>
</organism>
<evidence type="ECO:0000313" key="1">
    <source>
        <dbReference type="EMBL" id="KZP24622.1"/>
    </source>
</evidence>
<proteinExistence type="predicted"/>
<dbReference type="AlphaFoldDB" id="A0A166N420"/>
<protein>
    <submittedName>
        <fullName evidence="1">Uncharacterized protein</fullName>
    </submittedName>
</protein>
<evidence type="ECO:0000313" key="2">
    <source>
        <dbReference type="Proteomes" id="UP000076532"/>
    </source>
</evidence>
<gene>
    <name evidence="1" type="ORF">FIBSPDRAFT_856818</name>
</gene>
<keyword evidence="2" id="KW-1185">Reference proteome</keyword>